<organism evidence="3 4">
    <name type="scientific">Paenibacillus roseus</name>
    <dbReference type="NCBI Taxonomy" id="2798579"/>
    <lineage>
        <taxon>Bacteria</taxon>
        <taxon>Bacillati</taxon>
        <taxon>Bacillota</taxon>
        <taxon>Bacilli</taxon>
        <taxon>Bacillales</taxon>
        <taxon>Paenibacillaceae</taxon>
        <taxon>Paenibacillus</taxon>
    </lineage>
</organism>
<feature type="chain" id="PRO_5039193153" evidence="1">
    <location>
        <begin position="23"/>
        <end position="372"/>
    </location>
</feature>
<dbReference type="InterPro" id="IPR012854">
    <property type="entry name" value="Cu_amine_oxidase-like_N"/>
</dbReference>
<evidence type="ECO:0000256" key="1">
    <source>
        <dbReference type="SAM" id="SignalP"/>
    </source>
</evidence>
<dbReference type="Pfam" id="PF01522">
    <property type="entry name" value="Polysacc_deac_1"/>
    <property type="match status" value="1"/>
</dbReference>
<dbReference type="InterPro" id="IPR036582">
    <property type="entry name" value="Mao_N_sf"/>
</dbReference>
<dbReference type="Pfam" id="PF07833">
    <property type="entry name" value="Cu_amine_oxidN1"/>
    <property type="match status" value="1"/>
</dbReference>
<dbReference type="InterPro" id="IPR002509">
    <property type="entry name" value="NODB_dom"/>
</dbReference>
<dbReference type="CDD" id="cd10944">
    <property type="entry name" value="CE4_SmPgdA_like"/>
    <property type="match status" value="1"/>
</dbReference>
<keyword evidence="1" id="KW-0732">Signal</keyword>
<dbReference type="AlphaFoldDB" id="A0A934J5B2"/>
<comment type="caution">
    <text evidence="3">The sequence shown here is derived from an EMBL/GenBank/DDBJ whole genome shotgun (WGS) entry which is preliminary data.</text>
</comment>
<dbReference type="SUPFAM" id="SSF88713">
    <property type="entry name" value="Glycoside hydrolase/deacetylase"/>
    <property type="match status" value="1"/>
</dbReference>
<dbReference type="InterPro" id="IPR050248">
    <property type="entry name" value="Polysacc_deacetylase_ArnD"/>
</dbReference>
<sequence>MGKGLRIVFALLLLCSIMISHTAPVSYAASGKVYFGVNDERLTFPDVVPETHSNVLFVPVRQLAAAMKLTISASNQEVRLTKGNMKLSLWGNDNKIVTGDGKEAKLWMFTRENRLMVPFAYVTQYFGYKLTTLSEGTLVRAANSEEVLSNEKFVEMHKALLKKEESENKLPIYFTFDDGPTAHTNDLLNVLKQFDAKATFFMVGKNMPKYKNELKRIHQEGHQVALHGMTHEVKKFYKSPQSALSEMNGARDQLKELIGVETRLIRSPYGSKPNLTKEYRDKLAQEGYRLWDWNVDSQDWKHPNEPDKIYNEVISAVSQLKKKGIAPVILMHDQATTVGVLPKIIAKLQSEGYRFEILSKDMKPLNFWKDPR</sequence>
<evidence type="ECO:0000313" key="3">
    <source>
        <dbReference type="EMBL" id="MBJ6360637.1"/>
    </source>
</evidence>
<name>A0A934J5B2_9BACL</name>
<keyword evidence="4" id="KW-1185">Reference proteome</keyword>
<dbReference type="PANTHER" id="PTHR10587">
    <property type="entry name" value="GLYCOSYL TRANSFERASE-RELATED"/>
    <property type="match status" value="1"/>
</dbReference>
<evidence type="ECO:0000259" key="2">
    <source>
        <dbReference type="PROSITE" id="PS51677"/>
    </source>
</evidence>
<feature type="domain" description="NodB homology" evidence="2">
    <location>
        <begin position="170"/>
        <end position="356"/>
    </location>
</feature>
<gene>
    <name evidence="3" type="ORF">JFN88_04790</name>
</gene>
<evidence type="ECO:0000313" key="4">
    <source>
        <dbReference type="Proteomes" id="UP000640274"/>
    </source>
</evidence>
<dbReference type="EMBL" id="JAELUP010000012">
    <property type="protein sequence ID" value="MBJ6360637.1"/>
    <property type="molecule type" value="Genomic_DNA"/>
</dbReference>
<proteinExistence type="predicted"/>
<dbReference type="PANTHER" id="PTHR10587:SF125">
    <property type="entry name" value="POLYSACCHARIDE DEACETYLASE YHEN-RELATED"/>
    <property type="match status" value="1"/>
</dbReference>
<dbReference type="PROSITE" id="PS51677">
    <property type="entry name" value="NODB"/>
    <property type="match status" value="1"/>
</dbReference>
<dbReference type="InterPro" id="IPR011330">
    <property type="entry name" value="Glyco_hydro/deAcase_b/a-brl"/>
</dbReference>
<dbReference type="GO" id="GO:0016810">
    <property type="term" value="F:hydrolase activity, acting on carbon-nitrogen (but not peptide) bonds"/>
    <property type="evidence" value="ECO:0007669"/>
    <property type="project" value="InterPro"/>
</dbReference>
<feature type="signal peptide" evidence="1">
    <location>
        <begin position="1"/>
        <end position="22"/>
    </location>
</feature>
<dbReference type="Proteomes" id="UP000640274">
    <property type="component" value="Unassembled WGS sequence"/>
</dbReference>
<protein>
    <submittedName>
        <fullName evidence="3">Polysaccharide deacetylase family protein</fullName>
    </submittedName>
</protein>
<dbReference type="Gene3D" id="3.30.457.10">
    <property type="entry name" value="Copper amine oxidase-like, N-terminal domain"/>
    <property type="match status" value="1"/>
</dbReference>
<dbReference type="GO" id="GO:0005975">
    <property type="term" value="P:carbohydrate metabolic process"/>
    <property type="evidence" value="ECO:0007669"/>
    <property type="project" value="InterPro"/>
</dbReference>
<accession>A0A934J5B2</accession>
<dbReference type="Gene3D" id="3.20.20.370">
    <property type="entry name" value="Glycoside hydrolase/deacetylase"/>
    <property type="match status" value="1"/>
</dbReference>
<reference evidence="3" key="1">
    <citation type="submission" date="2020-12" db="EMBL/GenBank/DDBJ databases">
        <authorList>
            <person name="Huq M.A."/>
        </authorList>
    </citation>
    <scope>NUCLEOTIDE SEQUENCE</scope>
    <source>
        <strain evidence="3">MAHUQ-46</strain>
    </source>
</reference>
<dbReference type="RefSeq" id="WP_199018188.1">
    <property type="nucleotide sequence ID" value="NZ_JAELUP010000012.1"/>
</dbReference>